<dbReference type="Proteomes" id="UP000792374">
    <property type="component" value="Genome"/>
</dbReference>
<evidence type="ECO:0000313" key="2">
    <source>
        <dbReference type="Proteomes" id="UP000792374"/>
    </source>
</evidence>
<dbReference type="EMBL" id="HF679133">
    <property type="protein sequence ID" value="CCU56150.1"/>
    <property type="molecule type" value="Genomic_DNA"/>
</dbReference>
<organism evidence="1 2">
    <name type="scientific">Choristoneura rosaceana entomopoxvirus 'L'</name>
    <dbReference type="NCBI Taxonomy" id="1293539"/>
    <lineage>
        <taxon>Viruses</taxon>
        <taxon>Varidnaviria</taxon>
        <taxon>Bamfordvirae</taxon>
        <taxon>Nucleocytoviricota</taxon>
        <taxon>Pokkesviricetes</taxon>
        <taxon>Chitovirales</taxon>
        <taxon>Poxviridae</taxon>
        <taxon>Entomopoxvirinae</taxon>
        <taxon>Betaentomopoxvirus</taxon>
        <taxon>Betaentomopoxvirus crosaceana</taxon>
        <taxon>Choristoneura rosaceana entomopoxvirus</taxon>
    </lineage>
</organism>
<proteinExistence type="predicted"/>
<name>A0ABM9QKT7_9POXV</name>
<accession>A0ABM9QKT7</accession>
<sequence>MIESIVVRNIYKKKYYNINAINTIYINYSDIIIFNINNNFYTNITILIYPINKIYKTNLNYFMLDTLLIPLSKTKYTNVKMIIKFYINNNLFNVNIINFRIINRYNY</sequence>
<reference evidence="1" key="1">
    <citation type="journal article" date="2013" name="J. Virol.">
        <title>New Insights into the Evolution of Entomopoxvirinae from the Complete Genome Sequences of Four Entomopoxviruses Infecting Adoxophyes honmai, Choristoneura biennis, Choristoneura rosaceana, and Mythimna separata.</title>
        <authorList>
            <person name="Theze J."/>
            <person name="Takatsuka J."/>
            <person name="Li Z."/>
            <person name="Gallais J."/>
            <person name="Doucet D."/>
            <person name="Arif B."/>
            <person name="Nakai M."/>
            <person name="Herniou E.A."/>
        </authorList>
    </citation>
    <scope>NUCLEOTIDE SEQUENCE</scope>
</reference>
<dbReference type="GeneID" id="15613573"/>
<gene>
    <name evidence="1" type="ORF">CHREV_248</name>
</gene>
<keyword evidence="2" id="KW-1185">Reference proteome</keyword>
<dbReference type="RefSeq" id="YP_008004652.1">
    <property type="nucleotide sequence ID" value="NC_021249.1"/>
</dbReference>
<evidence type="ECO:0000313" key="1">
    <source>
        <dbReference type="EMBL" id="CCU56150.1"/>
    </source>
</evidence>
<protein>
    <submittedName>
        <fullName evidence="1">Uncharacterized protein</fullName>
    </submittedName>
</protein>